<proteinExistence type="inferred from homology"/>
<evidence type="ECO:0000313" key="6">
    <source>
        <dbReference type="EMBL" id="SFI29244.1"/>
    </source>
</evidence>
<dbReference type="GO" id="GO:0008804">
    <property type="term" value="F:carbamate kinase activity"/>
    <property type="evidence" value="ECO:0007669"/>
    <property type="project" value="InterPro"/>
</dbReference>
<protein>
    <recommendedName>
        <fullName evidence="4">Carbamate kinase</fullName>
    </recommendedName>
</protein>
<dbReference type="Pfam" id="PF00696">
    <property type="entry name" value="AA_kinase"/>
    <property type="match status" value="1"/>
</dbReference>
<evidence type="ECO:0000256" key="1">
    <source>
        <dbReference type="ARBA" id="ARBA00011066"/>
    </source>
</evidence>
<comment type="similarity">
    <text evidence="1 4">Belongs to the carbamate kinase family.</text>
</comment>
<keyword evidence="2 4" id="KW-0808">Transferase</keyword>
<dbReference type="OrthoDB" id="9766717at2"/>
<dbReference type="GO" id="GO:0019546">
    <property type="term" value="P:L-arginine deiminase pathway"/>
    <property type="evidence" value="ECO:0007669"/>
    <property type="project" value="TreeGrafter"/>
</dbReference>
<dbReference type="STRING" id="390807.SAMN04488095_0409"/>
<dbReference type="SUPFAM" id="SSF53633">
    <property type="entry name" value="Carbamate kinase-like"/>
    <property type="match status" value="1"/>
</dbReference>
<sequence>MLVVAALGGNALLKRGEPLTALAQQANVARAARALAGILKAGHGLVVTHGNGPQIGLLAMQTDPWPLDVLGAETDGMIGYVIERELENALDHDRPVATLLTQVLVDPADPAFADPVKFVGPVWTEDEAQARARANGWTVRQDGAGWRRVVPSPPPLDIPDLAAARLLLDHGAVVICGGGGGIPVARGPDGRLTGVEAVVDKDSTSALLARRLGADALLLLTDVAGVMADFGTDRARTILHLTPDEAEAMTLPAGSMAPKVAAAADFARQTGGNAWIGRLEDAVDMLDRRAGTRIGARHGS</sequence>
<name>A0A1I3H0H1_9RHOB</name>
<evidence type="ECO:0000256" key="4">
    <source>
        <dbReference type="PIRNR" id="PIRNR000723"/>
    </source>
</evidence>
<organism evidence="6 7">
    <name type="scientific">Jannaschia pohangensis</name>
    <dbReference type="NCBI Taxonomy" id="390807"/>
    <lineage>
        <taxon>Bacteria</taxon>
        <taxon>Pseudomonadati</taxon>
        <taxon>Pseudomonadota</taxon>
        <taxon>Alphaproteobacteria</taxon>
        <taxon>Rhodobacterales</taxon>
        <taxon>Roseobacteraceae</taxon>
        <taxon>Jannaschia</taxon>
    </lineage>
</organism>
<dbReference type="InterPro" id="IPR036393">
    <property type="entry name" value="AceGlu_kinase-like_sf"/>
</dbReference>
<dbReference type="PIRSF" id="PIRSF000723">
    <property type="entry name" value="Carbamate_kin"/>
    <property type="match status" value="1"/>
</dbReference>
<evidence type="ECO:0000313" key="7">
    <source>
        <dbReference type="Proteomes" id="UP000199110"/>
    </source>
</evidence>
<dbReference type="GO" id="GO:0005829">
    <property type="term" value="C:cytosol"/>
    <property type="evidence" value="ECO:0007669"/>
    <property type="project" value="TreeGrafter"/>
</dbReference>
<dbReference type="PRINTS" id="PR01469">
    <property type="entry name" value="CARBMTKINASE"/>
</dbReference>
<dbReference type="InterPro" id="IPR001048">
    <property type="entry name" value="Asp/Glu/Uridylate_kinase"/>
</dbReference>
<dbReference type="EMBL" id="FORA01000001">
    <property type="protein sequence ID" value="SFI29244.1"/>
    <property type="molecule type" value="Genomic_DNA"/>
</dbReference>
<evidence type="ECO:0000256" key="2">
    <source>
        <dbReference type="ARBA" id="ARBA00022679"/>
    </source>
</evidence>
<keyword evidence="3 4" id="KW-0418">Kinase</keyword>
<accession>A0A1I3H0H1</accession>
<dbReference type="InterPro" id="IPR003964">
    <property type="entry name" value="Carb_kinase"/>
</dbReference>
<dbReference type="PANTHER" id="PTHR30409">
    <property type="entry name" value="CARBAMATE KINASE"/>
    <property type="match status" value="1"/>
</dbReference>
<dbReference type="Gene3D" id="3.40.1160.10">
    <property type="entry name" value="Acetylglutamate kinase-like"/>
    <property type="match status" value="1"/>
</dbReference>
<dbReference type="RefSeq" id="WP_092776614.1">
    <property type="nucleotide sequence ID" value="NZ_FORA01000001.1"/>
</dbReference>
<evidence type="ECO:0000259" key="5">
    <source>
        <dbReference type="Pfam" id="PF00696"/>
    </source>
</evidence>
<evidence type="ECO:0000256" key="3">
    <source>
        <dbReference type="ARBA" id="ARBA00022777"/>
    </source>
</evidence>
<dbReference type="AlphaFoldDB" id="A0A1I3H0H1"/>
<feature type="domain" description="Aspartate/glutamate/uridylate kinase" evidence="5">
    <location>
        <begin position="1"/>
        <end position="276"/>
    </location>
</feature>
<dbReference type="PANTHER" id="PTHR30409:SF1">
    <property type="entry name" value="CARBAMATE KINASE-RELATED"/>
    <property type="match status" value="1"/>
</dbReference>
<keyword evidence="7" id="KW-1185">Reference proteome</keyword>
<reference evidence="6 7" key="1">
    <citation type="submission" date="2016-10" db="EMBL/GenBank/DDBJ databases">
        <authorList>
            <person name="de Groot N.N."/>
        </authorList>
    </citation>
    <scope>NUCLEOTIDE SEQUENCE [LARGE SCALE GENOMIC DNA]</scope>
    <source>
        <strain evidence="6 7">DSM 19073</strain>
    </source>
</reference>
<dbReference type="CDD" id="cd04235">
    <property type="entry name" value="AAK_CK"/>
    <property type="match status" value="1"/>
</dbReference>
<dbReference type="Proteomes" id="UP000199110">
    <property type="component" value="Unassembled WGS sequence"/>
</dbReference>
<dbReference type="NCBIfam" id="NF009008">
    <property type="entry name" value="PRK12354.1"/>
    <property type="match status" value="1"/>
</dbReference>
<gene>
    <name evidence="6" type="ORF">SAMN04488095_0409</name>
</gene>